<evidence type="ECO:0000259" key="3">
    <source>
        <dbReference type="Pfam" id="PF14237"/>
    </source>
</evidence>
<keyword evidence="5" id="KW-1185">Reference proteome</keyword>
<comment type="caution">
    <text evidence="4">The sequence shown here is derived from an EMBL/GenBank/DDBJ whole genome shotgun (WGS) entry which is preliminary data.</text>
</comment>
<dbReference type="Proteomes" id="UP001606305">
    <property type="component" value="Unassembled WGS sequence"/>
</dbReference>
<feature type="compositionally biased region" description="Polar residues" evidence="1">
    <location>
        <begin position="78"/>
        <end position="90"/>
    </location>
</feature>
<dbReference type="EMBL" id="JBIGIA010000002">
    <property type="protein sequence ID" value="MFG6455882.1"/>
    <property type="molecule type" value="Genomic_DNA"/>
</dbReference>
<feature type="region of interest" description="Disordered" evidence="1">
    <location>
        <begin position="63"/>
        <end position="97"/>
    </location>
</feature>
<dbReference type="InterPro" id="IPR025640">
    <property type="entry name" value="GYF_2"/>
</dbReference>
<evidence type="ECO:0000313" key="4">
    <source>
        <dbReference type="EMBL" id="MFG6455882.1"/>
    </source>
</evidence>
<keyword evidence="2" id="KW-0472">Membrane</keyword>
<keyword evidence="2" id="KW-0812">Transmembrane</keyword>
<evidence type="ECO:0000256" key="2">
    <source>
        <dbReference type="SAM" id="Phobius"/>
    </source>
</evidence>
<feature type="transmembrane region" description="Helical" evidence="2">
    <location>
        <begin position="173"/>
        <end position="194"/>
    </location>
</feature>
<accession>A0ABW7G1Z3</accession>
<reference evidence="4 5" key="1">
    <citation type="submission" date="2024-09" db="EMBL/GenBank/DDBJ databases">
        <title>Novel species of the genus Pelomonas and Roseateles isolated from streams.</title>
        <authorList>
            <person name="Lu H."/>
        </authorList>
    </citation>
    <scope>NUCLEOTIDE SEQUENCE [LARGE SCALE GENOMIC DNA]</scope>
    <source>
        <strain evidence="4 5">BYS96W</strain>
    </source>
</reference>
<evidence type="ECO:0000256" key="1">
    <source>
        <dbReference type="SAM" id="MobiDB-lite"/>
    </source>
</evidence>
<sequence>MTTPVPLDPAAWYYERSRQQHGPHIEEEMRALVANGTLALGSRVWREGLDDWTPVEDTALGAHLKATTPPPLVGARGNQGTASRSASSDAQPPLLSGRSDAPLPAGVKGWCWGGILLNWIWAARFRVWWGLLALVPVIGIPVSIWLGVKGRELAWRRGSWASVQAFNDVQRRWSIAGAMVTLLACLLFGGSFAYEQWQAHQADAAGSDLSPEQMTRVLSEPVDLRKLGVPAPEQAAPAVHGEVDISDTMPRRIETVHGVLEQRELPDRSSAIFLGEQRLFEGPDATWHELVRKFQRADGSEAVLLRSSGGRGNSCEALYFFVVVHRDGIRFSPEFGSCTPAVRYEQRGDVITLTMPRMGGMSVYQFGNDNQVLEDGKTVEMRDGVNPTK</sequence>
<protein>
    <submittedName>
        <fullName evidence="4">DUF4339 domain-containing protein</fullName>
    </submittedName>
</protein>
<dbReference type="RefSeq" id="WP_394486556.1">
    <property type="nucleotide sequence ID" value="NZ_JBIGIA010000002.1"/>
</dbReference>
<keyword evidence="2" id="KW-1133">Transmembrane helix</keyword>
<name>A0ABW7G1Z3_9BURK</name>
<gene>
    <name evidence="4" type="ORF">ACG00X_03475</name>
</gene>
<organism evidence="4 5">
    <name type="scientific">Pelomonas nitida</name>
    <dbReference type="NCBI Taxonomy" id="3299027"/>
    <lineage>
        <taxon>Bacteria</taxon>
        <taxon>Pseudomonadati</taxon>
        <taxon>Pseudomonadota</taxon>
        <taxon>Betaproteobacteria</taxon>
        <taxon>Burkholderiales</taxon>
        <taxon>Sphaerotilaceae</taxon>
        <taxon>Roseateles</taxon>
    </lineage>
</organism>
<evidence type="ECO:0000313" key="5">
    <source>
        <dbReference type="Proteomes" id="UP001606305"/>
    </source>
</evidence>
<proteinExistence type="predicted"/>
<feature type="domain" description="GYF" evidence="3">
    <location>
        <begin position="12"/>
        <end position="57"/>
    </location>
</feature>
<feature type="transmembrane region" description="Helical" evidence="2">
    <location>
        <begin position="127"/>
        <end position="148"/>
    </location>
</feature>
<dbReference type="Pfam" id="PF14237">
    <property type="entry name" value="GYF_2"/>
    <property type="match status" value="1"/>
</dbReference>